<dbReference type="Proteomes" id="UP000652430">
    <property type="component" value="Unassembled WGS sequence"/>
</dbReference>
<dbReference type="EMBL" id="BNAQ01000008">
    <property type="protein sequence ID" value="GHH24892.1"/>
    <property type="molecule type" value="Genomic_DNA"/>
</dbReference>
<name>A0ABQ3LSF1_9SPHN</name>
<keyword evidence="3" id="KW-1185">Reference proteome</keyword>
<accession>A0ABQ3LSF1</accession>
<gene>
    <name evidence="2" type="ORF">GCM10008023_37400</name>
</gene>
<dbReference type="RefSeq" id="WP_189677533.1">
    <property type="nucleotide sequence ID" value="NZ_BNAQ01000008.1"/>
</dbReference>
<evidence type="ECO:0000313" key="2">
    <source>
        <dbReference type="EMBL" id="GHH24892.1"/>
    </source>
</evidence>
<sequence>MRYLLHLRFDGEIFRDAQGMDLPDLEAACFHATKIARDIMGEEARNGRLPLAWSIEVEDKLREIVTEIPFRDALTVQ</sequence>
<dbReference type="InterPro" id="IPR054189">
    <property type="entry name" value="DUF6894"/>
</dbReference>
<dbReference type="Pfam" id="PF21834">
    <property type="entry name" value="DUF6894"/>
    <property type="match status" value="1"/>
</dbReference>
<evidence type="ECO:0000259" key="1">
    <source>
        <dbReference type="Pfam" id="PF21834"/>
    </source>
</evidence>
<proteinExistence type="predicted"/>
<reference evidence="3" key="1">
    <citation type="journal article" date="2019" name="Int. J. Syst. Evol. Microbiol.">
        <title>The Global Catalogue of Microorganisms (GCM) 10K type strain sequencing project: providing services to taxonomists for standard genome sequencing and annotation.</title>
        <authorList>
            <consortium name="The Broad Institute Genomics Platform"/>
            <consortium name="The Broad Institute Genome Sequencing Center for Infectious Disease"/>
            <person name="Wu L."/>
            <person name="Ma J."/>
        </authorList>
    </citation>
    <scope>NUCLEOTIDE SEQUENCE [LARGE SCALE GENOMIC DNA]</scope>
    <source>
        <strain evidence="3">CGMCC 1.8957</strain>
    </source>
</reference>
<organism evidence="2 3">
    <name type="scientific">Sphingomonas glacialis</name>
    <dbReference type="NCBI Taxonomy" id="658225"/>
    <lineage>
        <taxon>Bacteria</taxon>
        <taxon>Pseudomonadati</taxon>
        <taxon>Pseudomonadota</taxon>
        <taxon>Alphaproteobacteria</taxon>
        <taxon>Sphingomonadales</taxon>
        <taxon>Sphingomonadaceae</taxon>
        <taxon>Sphingomonas</taxon>
    </lineage>
</organism>
<evidence type="ECO:0000313" key="3">
    <source>
        <dbReference type="Proteomes" id="UP000652430"/>
    </source>
</evidence>
<protein>
    <recommendedName>
        <fullName evidence="1">DUF6894 domain-containing protein</fullName>
    </recommendedName>
</protein>
<feature type="domain" description="DUF6894" evidence="1">
    <location>
        <begin position="2"/>
        <end position="70"/>
    </location>
</feature>
<comment type="caution">
    <text evidence="2">The sequence shown here is derived from an EMBL/GenBank/DDBJ whole genome shotgun (WGS) entry which is preliminary data.</text>
</comment>